<evidence type="ECO:0000256" key="1">
    <source>
        <dbReference type="SAM" id="Phobius"/>
    </source>
</evidence>
<keyword evidence="4" id="KW-1185">Reference proteome</keyword>
<feature type="transmembrane region" description="Helical" evidence="1">
    <location>
        <begin position="173"/>
        <end position="190"/>
    </location>
</feature>
<feature type="transmembrane region" description="Helical" evidence="1">
    <location>
        <begin position="63"/>
        <end position="82"/>
    </location>
</feature>
<evidence type="ECO:0000313" key="4">
    <source>
        <dbReference type="Proteomes" id="UP000186599"/>
    </source>
</evidence>
<dbReference type="InterPro" id="IPR010331">
    <property type="entry name" value="ExoD"/>
</dbReference>
<accession>A0A031MGA7</accession>
<dbReference type="EMBL" id="FOGN01000006">
    <property type="protein sequence ID" value="SES26345.1"/>
    <property type="molecule type" value="Genomic_DNA"/>
</dbReference>
<gene>
    <name evidence="3" type="ORF">SAMN04487855_2842</name>
    <name evidence="2" type="ORF">SAMN05216589_2928</name>
</gene>
<sequence>MKQQPSSLEQLLDRMDEAGEGEEAVSLDKLMETIGKRSFGPILLLIGLILISPLSGIPTLPSTMGVAVFLIAMQMLVLRKHIWLPGWILRRKIGQQKLAKASQWLRRPARFVDRLVKHRLNILVDGPGSWPIALVCLVLAVTLPLLEPVPFAASSAGLALTCFGLAMTAHDGVLALLAYSITLGVGWLIANSFM</sequence>
<organism evidence="2 5">
    <name type="scientific">Halopseudomonas bauzanensis</name>
    <dbReference type="NCBI Taxonomy" id="653930"/>
    <lineage>
        <taxon>Bacteria</taxon>
        <taxon>Pseudomonadati</taxon>
        <taxon>Pseudomonadota</taxon>
        <taxon>Gammaproteobacteria</taxon>
        <taxon>Pseudomonadales</taxon>
        <taxon>Pseudomonadaceae</taxon>
        <taxon>Halopseudomonas</taxon>
    </lineage>
</organism>
<dbReference type="PIRSF" id="PIRSF033239">
    <property type="entry name" value="ExoD"/>
    <property type="match status" value="1"/>
</dbReference>
<proteinExistence type="predicted"/>
<dbReference type="EMBL" id="FOUA01000006">
    <property type="protein sequence ID" value="SFM24076.1"/>
    <property type="molecule type" value="Genomic_DNA"/>
</dbReference>
<dbReference type="PANTHER" id="PTHR41795">
    <property type="entry name" value="EXOPOLYSACCHARIDE SYNTHESIS PROTEIN"/>
    <property type="match status" value="1"/>
</dbReference>
<dbReference type="OrthoDB" id="8635607at2"/>
<evidence type="ECO:0000313" key="5">
    <source>
        <dbReference type="Proteomes" id="UP000186904"/>
    </source>
</evidence>
<keyword evidence="1" id="KW-0812">Transmembrane</keyword>
<keyword evidence="1" id="KW-0472">Membrane</keyword>
<dbReference type="Proteomes" id="UP000186599">
    <property type="component" value="Unassembled WGS sequence"/>
</dbReference>
<evidence type="ECO:0000313" key="2">
    <source>
        <dbReference type="EMBL" id="SES26345.1"/>
    </source>
</evidence>
<dbReference type="AlphaFoldDB" id="A0A031MGA7"/>
<dbReference type="STRING" id="653930.SAMN05216589_2928"/>
<dbReference type="PANTHER" id="PTHR41795:SF1">
    <property type="entry name" value="EXOPOLYSACCHARIDE SYNTHESIS PROTEIN"/>
    <property type="match status" value="1"/>
</dbReference>
<name>A0A031MGA7_9GAMM</name>
<reference evidence="4 5" key="1">
    <citation type="submission" date="2016-10" db="EMBL/GenBank/DDBJ databases">
        <authorList>
            <person name="de Groot N.N."/>
        </authorList>
    </citation>
    <scope>NUCLEOTIDE SEQUENCE [LARGE SCALE GENOMIC DNA]</scope>
    <source>
        <strain evidence="3 4">CGMCC 1.9095</strain>
        <strain evidence="2 5">DSM 22558</strain>
    </source>
</reference>
<dbReference type="RefSeq" id="WP_036990990.1">
    <property type="nucleotide sequence ID" value="NZ_FOGN01000006.1"/>
</dbReference>
<evidence type="ECO:0000313" key="3">
    <source>
        <dbReference type="EMBL" id="SFM24076.1"/>
    </source>
</evidence>
<keyword evidence="1" id="KW-1133">Transmembrane helix</keyword>
<feature type="transmembrane region" description="Helical" evidence="1">
    <location>
        <begin position="39"/>
        <end position="57"/>
    </location>
</feature>
<protein>
    <submittedName>
        <fullName evidence="2">Uncharacterized conserved protein</fullName>
    </submittedName>
</protein>
<feature type="transmembrane region" description="Helical" evidence="1">
    <location>
        <begin position="120"/>
        <end position="143"/>
    </location>
</feature>
<dbReference type="Pfam" id="PF06055">
    <property type="entry name" value="ExoD"/>
    <property type="match status" value="1"/>
</dbReference>
<dbReference type="Proteomes" id="UP000186904">
    <property type="component" value="Unassembled WGS sequence"/>
</dbReference>